<evidence type="ECO:0000256" key="3">
    <source>
        <dbReference type="ARBA" id="ARBA00022741"/>
    </source>
</evidence>
<name>A0A964T3R5_9HYPH</name>
<gene>
    <name evidence="7" type="ORF">E4O86_06645</name>
</gene>
<dbReference type="PANTHER" id="PTHR43820:SF4">
    <property type="entry name" value="HIGH-AFFINITY BRANCHED-CHAIN AMINO ACID TRANSPORT ATP-BINDING PROTEIN LIVF"/>
    <property type="match status" value="1"/>
</dbReference>
<dbReference type="PROSITE" id="PS50893">
    <property type="entry name" value="ABC_TRANSPORTER_2"/>
    <property type="match status" value="1"/>
</dbReference>
<evidence type="ECO:0000313" key="7">
    <source>
        <dbReference type="EMBL" id="MYZ47387.1"/>
    </source>
</evidence>
<evidence type="ECO:0000256" key="1">
    <source>
        <dbReference type="ARBA" id="ARBA00005417"/>
    </source>
</evidence>
<comment type="caution">
    <text evidence="7">The sequence shown here is derived from an EMBL/GenBank/DDBJ whole genome shotgun (WGS) entry which is preliminary data.</text>
</comment>
<keyword evidence="2" id="KW-0813">Transport</keyword>
<dbReference type="InterPro" id="IPR003593">
    <property type="entry name" value="AAA+_ATPase"/>
</dbReference>
<dbReference type="SUPFAM" id="SSF52540">
    <property type="entry name" value="P-loop containing nucleoside triphosphate hydrolases"/>
    <property type="match status" value="1"/>
</dbReference>
<sequence length="223" mass="23624">MLVLRSVKARLGGVLVLRDVDLAVEAGRTTVLVGRNGAGKTTTLRVIMGLVPLAAGRVAMAGTDLGALPSHARAAAGIGYAPEDRRLIPAFSVEDNLLLPALALRLPSAERRARLDQVYDLLPELKAMRGRAGGHLSGGQGKMVALGRALMVGTRLVLLDEPFQGLAPALALAYAEAIGRIRSRMPELALLITESSPHLLDRIVDRTVQIERGEIVRDTVPAA</sequence>
<dbReference type="Pfam" id="PF00005">
    <property type="entry name" value="ABC_tran"/>
    <property type="match status" value="1"/>
</dbReference>
<dbReference type="SMART" id="SM00382">
    <property type="entry name" value="AAA"/>
    <property type="match status" value="1"/>
</dbReference>
<evidence type="ECO:0000256" key="2">
    <source>
        <dbReference type="ARBA" id="ARBA00022448"/>
    </source>
</evidence>
<evidence type="ECO:0000256" key="4">
    <source>
        <dbReference type="ARBA" id="ARBA00022840"/>
    </source>
</evidence>
<evidence type="ECO:0000256" key="5">
    <source>
        <dbReference type="ARBA" id="ARBA00022970"/>
    </source>
</evidence>
<dbReference type="GO" id="GO:0005524">
    <property type="term" value="F:ATP binding"/>
    <property type="evidence" value="ECO:0007669"/>
    <property type="project" value="UniProtKB-KW"/>
</dbReference>
<dbReference type="AlphaFoldDB" id="A0A964T3R5"/>
<accession>A0A964T3R5</accession>
<keyword evidence="5" id="KW-0029">Amino-acid transport</keyword>
<dbReference type="EMBL" id="SPKJ01000014">
    <property type="protein sequence ID" value="MYZ47387.1"/>
    <property type="molecule type" value="Genomic_DNA"/>
</dbReference>
<reference evidence="7" key="1">
    <citation type="submission" date="2019-03" db="EMBL/GenBank/DDBJ databases">
        <title>Afifella sp. nov., isolated from activated sludge.</title>
        <authorList>
            <person name="Li Q."/>
            <person name="Liu Y."/>
        </authorList>
    </citation>
    <scope>NUCLEOTIDE SEQUENCE</scope>
    <source>
        <strain evidence="7">L72</strain>
    </source>
</reference>
<dbReference type="GO" id="GO:0015807">
    <property type="term" value="P:L-amino acid transport"/>
    <property type="evidence" value="ECO:0007669"/>
    <property type="project" value="TreeGrafter"/>
</dbReference>
<dbReference type="OrthoDB" id="7846240at2"/>
<keyword evidence="8" id="KW-1185">Reference proteome</keyword>
<dbReference type="InterPro" id="IPR003439">
    <property type="entry name" value="ABC_transporter-like_ATP-bd"/>
</dbReference>
<keyword evidence="3" id="KW-0547">Nucleotide-binding</keyword>
<dbReference type="InterPro" id="IPR052156">
    <property type="entry name" value="BCAA_Transport_ATP-bd_LivF"/>
</dbReference>
<evidence type="ECO:0000313" key="8">
    <source>
        <dbReference type="Proteomes" id="UP000773614"/>
    </source>
</evidence>
<proteinExistence type="inferred from homology"/>
<dbReference type="GO" id="GO:0016887">
    <property type="term" value="F:ATP hydrolysis activity"/>
    <property type="evidence" value="ECO:0007669"/>
    <property type="project" value="InterPro"/>
</dbReference>
<organism evidence="7 8">
    <name type="scientific">Propylenella binzhouense</name>
    <dbReference type="NCBI Taxonomy" id="2555902"/>
    <lineage>
        <taxon>Bacteria</taxon>
        <taxon>Pseudomonadati</taxon>
        <taxon>Pseudomonadota</taxon>
        <taxon>Alphaproteobacteria</taxon>
        <taxon>Hyphomicrobiales</taxon>
        <taxon>Propylenellaceae</taxon>
        <taxon>Propylenella</taxon>
    </lineage>
</organism>
<keyword evidence="4 7" id="KW-0067">ATP-binding</keyword>
<protein>
    <submittedName>
        <fullName evidence="7">ATP-binding cassette domain-containing protein</fullName>
    </submittedName>
</protein>
<dbReference type="PANTHER" id="PTHR43820">
    <property type="entry name" value="HIGH-AFFINITY BRANCHED-CHAIN AMINO ACID TRANSPORT ATP-BINDING PROTEIN LIVF"/>
    <property type="match status" value="1"/>
</dbReference>
<dbReference type="InterPro" id="IPR027417">
    <property type="entry name" value="P-loop_NTPase"/>
</dbReference>
<dbReference type="Gene3D" id="3.40.50.300">
    <property type="entry name" value="P-loop containing nucleotide triphosphate hydrolases"/>
    <property type="match status" value="1"/>
</dbReference>
<dbReference type="RefSeq" id="WP_161139734.1">
    <property type="nucleotide sequence ID" value="NZ_SPKJ01000014.1"/>
</dbReference>
<comment type="similarity">
    <text evidence="1">Belongs to the ABC transporter superfamily.</text>
</comment>
<dbReference type="GO" id="GO:0015658">
    <property type="term" value="F:branched-chain amino acid transmembrane transporter activity"/>
    <property type="evidence" value="ECO:0007669"/>
    <property type="project" value="TreeGrafter"/>
</dbReference>
<dbReference type="Proteomes" id="UP000773614">
    <property type="component" value="Unassembled WGS sequence"/>
</dbReference>
<evidence type="ECO:0000259" key="6">
    <source>
        <dbReference type="PROSITE" id="PS50893"/>
    </source>
</evidence>
<feature type="domain" description="ABC transporter" evidence="6">
    <location>
        <begin position="2"/>
        <end position="222"/>
    </location>
</feature>